<feature type="region of interest" description="Disordered" evidence="1">
    <location>
        <begin position="113"/>
        <end position="170"/>
    </location>
</feature>
<organism evidence="2 3">
    <name type="scientific">Mikania micrantha</name>
    <name type="common">bitter vine</name>
    <dbReference type="NCBI Taxonomy" id="192012"/>
    <lineage>
        <taxon>Eukaryota</taxon>
        <taxon>Viridiplantae</taxon>
        <taxon>Streptophyta</taxon>
        <taxon>Embryophyta</taxon>
        <taxon>Tracheophyta</taxon>
        <taxon>Spermatophyta</taxon>
        <taxon>Magnoliopsida</taxon>
        <taxon>eudicotyledons</taxon>
        <taxon>Gunneridae</taxon>
        <taxon>Pentapetalae</taxon>
        <taxon>asterids</taxon>
        <taxon>campanulids</taxon>
        <taxon>Asterales</taxon>
        <taxon>Asteraceae</taxon>
        <taxon>Asteroideae</taxon>
        <taxon>Heliantheae alliance</taxon>
        <taxon>Eupatorieae</taxon>
        <taxon>Mikania</taxon>
    </lineage>
</organism>
<evidence type="ECO:0000256" key="1">
    <source>
        <dbReference type="SAM" id="MobiDB-lite"/>
    </source>
</evidence>
<accession>A0A5N6P856</accession>
<evidence type="ECO:0000313" key="3">
    <source>
        <dbReference type="Proteomes" id="UP000326396"/>
    </source>
</evidence>
<feature type="compositionally biased region" description="Basic residues" evidence="1">
    <location>
        <begin position="159"/>
        <end position="170"/>
    </location>
</feature>
<comment type="caution">
    <text evidence="2">The sequence shown here is derived from an EMBL/GenBank/DDBJ whole genome shotgun (WGS) entry which is preliminary data.</text>
</comment>
<feature type="region of interest" description="Disordered" evidence="1">
    <location>
        <begin position="1"/>
        <end position="48"/>
    </location>
</feature>
<dbReference type="OrthoDB" id="2272416at2759"/>
<feature type="compositionally biased region" description="Basic and acidic residues" evidence="1">
    <location>
        <begin position="113"/>
        <end position="124"/>
    </location>
</feature>
<feature type="compositionally biased region" description="Basic and acidic residues" evidence="1">
    <location>
        <begin position="146"/>
        <end position="157"/>
    </location>
</feature>
<dbReference type="AlphaFoldDB" id="A0A5N6P856"/>
<evidence type="ECO:0000313" key="2">
    <source>
        <dbReference type="EMBL" id="KAD5961238.1"/>
    </source>
</evidence>
<gene>
    <name evidence="2" type="ORF">E3N88_12711</name>
</gene>
<reference evidence="2 3" key="1">
    <citation type="submission" date="2019-05" db="EMBL/GenBank/DDBJ databases">
        <title>Mikania micrantha, genome provides insights into the molecular mechanism of rapid growth.</title>
        <authorList>
            <person name="Liu B."/>
        </authorList>
    </citation>
    <scope>NUCLEOTIDE SEQUENCE [LARGE SCALE GENOMIC DNA]</scope>
    <source>
        <strain evidence="2">NLD-2019</strain>
        <tissue evidence="2">Leaf</tissue>
    </source>
</reference>
<name>A0A5N6P856_9ASTR</name>
<dbReference type="EMBL" id="SZYD01000006">
    <property type="protein sequence ID" value="KAD5961238.1"/>
    <property type="molecule type" value="Genomic_DNA"/>
</dbReference>
<proteinExistence type="predicted"/>
<feature type="compositionally biased region" description="Basic and acidic residues" evidence="1">
    <location>
        <begin position="18"/>
        <end position="48"/>
    </location>
</feature>
<dbReference type="Proteomes" id="UP000326396">
    <property type="component" value="Linkage Group LG14"/>
</dbReference>
<keyword evidence="3" id="KW-1185">Reference proteome</keyword>
<sequence length="170" mass="18810">MAPKKARTTGGINNKNKAPVDPRKEGSVHTVRDETSGTHGHNHENEEARIERLVEARVIAALDPTGPGKRCIITSGTTPQIRTHVKANKPVTMQSAVDLASTVNDDILRAEQQKERVGSKRKFDGGQSEGKSGERRFEAPFTKKGKPNDDKRNDYKSKPTCKRCKKQHFG</sequence>
<protein>
    <submittedName>
        <fullName evidence="2">Uncharacterized protein</fullName>
    </submittedName>
</protein>